<dbReference type="AlphaFoldDB" id="A0A844A2S6"/>
<reference evidence="1 2" key="1">
    <citation type="journal article" date="2013" name="Genome Biol.">
        <title>Comparative genomics of the core and accessory genomes of 48 Sinorhizobium strains comprising five genospecies.</title>
        <authorList>
            <person name="Sugawara M."/>
            <person name="Epstein B."/>
            <person name="Badgley B.D."/>
            <person name="Unno T."/>
            <person name="Xu L."/>
            <person name="Reese J."/>
            <person name="Gyaneshwar P."/>
            <person name="Denny R."/>
            <person name="Mudge J."/>
            <person name="Bharti A.K."/>
            <person name="Farmer A.D."/>
            <person name="May G.D."/>
            <person name="Woodward J.E."/>
            <person name="Medigue C."/>
            <person name="Vallenet D."/>
            <person name="Lajus A."/>
            <person name="Rouy Z."/>
            <person name="Martinez-Vaz B."/>
            <person name="Tiffin P."/>
            <person name="Young N.D."/>
            <person name="Sadowsky M.J."/>
        </authorList>
    </citation>
    <scope>NUCLEOTIDE SEQUENCE [LARGE SCALE GENOMIC DNA]</scope>
    <source>
        <strain evidence="1 2">USDA205</strain>
    </source>
</reference>
<comment type="caution">
    <text evidence="1">The sequence shown here is derived from an EMBL/GenBank/DDBJ whole genome shotgun (WGS) entry which is preliminary data.</text>
</comment>
<dbReference type="Proteomes" id="UP000466694">
    <property type="component" value="Unassembled WGS sequence"/>
</dbReference>
<protein>
    <submittedName>
        <fullName evidence="1">Uncharacterized protein</fullName>
    </submittedName>
</protein>
<evidence type="ECO:0000313" key="1">
    <source>
        <dbReference type="EMBL" id="MQX07263.1"/>
    </source>
</evidence>
<dbReference type="EMBL" id="WISZ01000039">
    <property type="protein sequence ID" value="MQX07263.1"/>
    <property type="molecule type" value="Genomic_DNA"/>
</dbReference>
<organism evidence="1 2">
    <name type="scientific">Rhizobium fredii</name>
    <name type="common">Sinorhizobium fredii</name>
    <dbReference type="NCBI Taxonomy" id="380"/>
    <lineage>
        <taxon>Bacteria</taxon>
        <taxon>Pseudomonadati</taxon>
        <taxon>Pseudomonadota</taxon>
        <taxon>Alphaproteobacteria</taxon>
        <taxon>Hyphomicrobiales</taxon>
        <taxon>Rhizobiaceae</taxon>
        <taxon>Sinorhizobium/Ensifer group</taxon>
        <taxon>Sinorhizobium</taxon>
    </lineage>
</organism>
<accession>A0A844A2S6</accession>
<proteinExistence type="predicted"/>
<evidence type="ECO:0000313" key="2">
    <source>
        <dbReference type="Proteomes" id="UP000466694"/>
    </source>
</evidence>
<gene>
    <name evidence="1" type="ORF">GHK48_02690</name>
</gene>
<dbReference type="RefSeq" id="WP_050994809.1">
    <property type="nucleotide sequence ID" value="NZ_BJNI01000257.1"/>
</dbReference>
<name>A0A844A2S6_RHIFR</name>
<sequence>MPPTFTVAQLLDICGSSTVSEATTKGDALGWERMNDEQVEEWRAGFLAHNGGSVDLVGWRRGEKEGDGMLSFWIAKGPNGHKACSYSVTNPAGLLDALTQRFGPPSSLDKMDFGSVAYWKHSATEVSFSQVGSSTGVTIAYKD</sequence>